<keyword evidence="6" id="KW-0007">Acetylation</keyword>
<evidence type="ECO:0000256" key="8">
    <source>
        <dbReference type="ARBA" id="ARBA00039202"/>
    </source>
</evidence>
<evidence type="ECO:0000256" key="3">
    <source>
        <dbReference type="ARBA" id="ARBA00022490"/>
    </source>
</evidence>
<dbReference type="Gene3D" id="2.30.39.10">
    <property type="entry name" value="Alpha-1-antitrypsin, domain 1"/>
    <property type="match status" value="1"/>
</dbReference>
<comment type="subunit">
    <text evidence="7">Forms a complex with the monomeric form of beta-tryptase.</text>
</comment>
<dbReference type="GO" id="GO:0005737">
    <property type="term" value="C:cytoplasm"/>
    <property type="evidence" value="ECO:0007669"/>
    <property type="project" value="UniProtKB-SubCell"/>
</dbReference>
<evidence type="ECO:0000313" key="10">
    <source>
        <dbReference type="Ensembl" id="ENSSAUP00010069471.1"/>
    </source>
</evidence>
<dbReference type="Proteomes" id="UP000472265">
    <property type="component" value="Chromosome 19"/>
</dbReference>
<evidence type="ECO:0000256" key="1">
    <source>
        <dbReference type="ARBA" id="ARBA00004496"/>
    </source>
</evidence>
<protein>
    <recommendedName>
        <fullName evidence="8">Serpin B6</fullName>
    </recommendedName>
</protein>
<dbReference type="GO" id="GO:0004867">
    <property type="term" value="F:serine-type endopeptidase inhibitor activity"/>
    <property type="evidence" value="ECO:0007669"/>
    <property type="project" value="UniProtKB-KW"/>
</dbReference>
<reference evidence="10" key="3">
    <citation type="submission" date="2025-09" db="UniProtKB">
        <authorList>
            <consortium name="Ensembl"/>
        </authorList>
    </citation>
    <scope>IDENTIFICATION</scope>
</reference>
<dbReference type="SMART" id="SM00093">
    <property type="entry name" value="SERPIN"/>
    <property type="match status" value="1"/>
</dbReference>
<reference evidence="10" key="1">
    <citation type="submission" date="2021-04" db="EMBL/GenBank/DDBJ databases">
        <authorList>
            <consortium name="Wellcome Sanger Institute Data Sharing"/>
        </authorList>
    </citation>
    <scope>NUCLEOTIDE SEQUENCE [LARGE SCALE GENOMIC DNA]</scope>
</reference>
<accession>A0A671Z2S5</accession>
<dbReference type="Gene3D" id="3.30.497.10">
    <property type="entry name" value="Antithrombin, subunit I, domain 2"/>
    <property type="match status" value="1"/>
</dbReference>
<dbReference type="AlphaFoldDB" id="A0A671Z2S5"/>
<reference evidence="10" key="2">
    <citation type="submission" date="2025-08" db="UniProtKB">
        <authorList>
            <consortium name="Ensembl"/>
        </authorList>
    </citation>
    <scope>IDENTIFICATION</scope>
</reference>
<proteinExistence type="inferred from homology"/>
<dbReference type="InterPro" id="IPR023795">
    <property type="entry name" value="Serpin_CS"/>
</dbReference>
<evidence type="ECO:0000256" key="5">
    <source>
        <dbReference type="ARBA" id="ARBA00022900"/>
    </source>
</evidence>
<keyword evidence="5" id="KW-0722">Serine protease inhibitor</keyword>
<dbReference type="PANTHER" id="PTHR11461:SF204">
    <property type="entry name" value="SERPIN B6"/>
    <property type="match status" value="1"/>
</dbReference>
<dbReference type="GeneTree" id="ENSGT00940000154835"/>
<evidence type="ECO:0000313" key="11">
    <source>
        <dbReference type="Proteomes" id="UP000472265"/>
    </source>
</evidence>
<dbReference type="Gene3D" id="1.10.287.580">
    <property type="entry name" value="Helix hairpin bin"/>
    <property type="match status" value="1"/>
</dbReference>
<dbReference type="FunFam" id="2.30.39.10:FF:000014">
    <property type="entry name" value="Serpin family B member 9"/>
    <property type="match status" value="1"/>
</dbReference>
<dbReference type="PROSITE" id="PS00284">
    <property type="entry name" value="SERPIN"/>
    <property type="match status" value="1"/>
</dbReference>
<gene>
    <name evidence="10" type="primary">LOC115569725</name>
</gene>
<keyword evidence="3" id="KW-0963">Cytoplasm</keyword>
<keyword evidence="4" id="KW-0646">Protease inhibitor</keyword>
<dbReference type="PANTHER" id="PTHR11461">
    <property type="entry name" value="SERINE PROTEASE INHIBITOR, SERPIN"/>
    <property type="match status" value="1"/>
</dbReference>
<dbReference type="InterPro" id="IPR023796">
    <property type="entry name" value="Serpin_dom"/>
</dbReference>
<dbReference type="InterPro" id="IPR042185">
    <property type="entry name" value="Serpin_sf_2"/>
</dbReference>
<dbReference type="Pfam" id="PF00079">
    <property type="entry name" value="Serpin"/>
    <property type="match status" value="1"/>
</dbReference>
<feature type="domain" description="Serpin" evidence="9">
    <location>
        <begin position="16"/>
        <end position="423"/>
    </location>
</feature>
<dbReference type="InterPro" id="IPR042178">
    <property type="entry name" value="Serpin_sf_1"/>
</dbReference>
<evidence type="ECO:0000256" key="6">
    <source>
        <dbReference type="ARBA" id="ARBA00022990"/>
    </source>
</evidence>
<name>A0A671Z2S5_SPAAU</name>
<organism evidence="10 11">
    <name type="scientific">Sparus aurata</name>
    <name type="common">Gilthead sea bream</name>
    <dbReference type="NCBI Taxonomy" id="8175"/>
    <lineage>
        <taxon>Eukaryota</taxon>
        <taxon>Metazoa</taxon>
        <taxon>Chordata</taxon>
        <taxon>Craniata</taxon>
        <taxon>Vertebrata</taxon>
        <taxon>Euteleostomi</taxon>
        <taxon>Actinopterygii</taxon>
        <taxon>Neopterygii</taxon>
        <taxon>Teleostei</taxon>
        <taxon>Neoteleostei</taxon>
        <taxon>Acanthomorphata</taxon>
        <taxon>Eupercaria</taxon>
        <taxon>Spariformes</taxon>
        <taxon>Sparidae</taxon>
        <taxon>Sparus</taxon>
    </lineage>
</organism>
<evidence type="ECO:0000256" key="7">
    <source>
        <dbReference type="ARBA" id="ARBA00038828"/>
    </source>
</evidence>
<comment type="subcellular location">
    <subcellularLocation>
        <location evidence="1">Cytoplasm</location>
    </subcellularLocation>
</comment>
<dbReference type="InterPro" id="IPR036186">
    <property type="entry name" value="Serpin_sf"/>
</dbReference>
<dbReference type="InterPro" id="IPR000215">
    <property type="entry name" value="Serpin_fam"/>
</dbReference>
<keyword evidence="11" id="KW-1185">Reference proteome</keyword>
<dbReference type="Ensembl" id="ENSSAUT00010072705.1">
    <property type="protein sequence ID" value="ENSSAUP00010069471.1"/>
    <property type="gene ID" value="ENSSAUG00010027516.1"/>
</dbReference>
<dbReference type="FunFam" id="2.10.310.10:FF:000001">
    <property type="entry name" value="Serpin family A member 1"/>
    <property type="match status" value="1"/>
</dbReference>
<evidence type="ECO:0000259" key="9">
    <source>
        <dbReference type="SMART" id="SM00093"/>
    </source>
</evidence>
<dbReference type="CDD" id="cd19956">
    <property type="entry name" value="serpinB"/>
    <property type="match status" value="1"/>
</dbReference>
<evidence type="ECO:0000256" key="2">
    <source>
        <dbReference type="ARBA" id="ARBA00006426"/>
    </source>
</evidence>
<evidence type="ECO:0000256" key="4">
    <source>
        <dbReference type="ARBA" id="ARBA00022690"/>
    </source>
</evidence>
<comment type="similarity">
    <text evidence="2">Belongs to the serpin family. Ov-serpin subfamily.</text>
</comment>
<dbReference type="GO" id="GO:0005615">
    <property type="term" value="C:extracellular space"/>
    <property type="evidence" value="ECO:0007669"/>
    <property type="project" value="InterPro"/>
</dbReference>
<dbReference type="SUPFAM" id="SSF56574">
    <property type="entry name" value="Serpins"/>
    <property type="match status" value="1"/>
</dbReference>
<sequence length="424" mass="48221">MASPTPLSKANTTFSLALLKKLSDNDKTANVFYSPFSISSALAMVMMGARGNTAAQMSEVLCFTEAEKLQHAGPPQEMQMLQQVQTKIPQHLLKMCLKTRDVQDDVHSSFEQLLDELNKADAPYALSVANRLYGEQSYQFVEHFLRGTRKHYNAELESVDFKKSFQAARLNINSWVEEKTQGRIKDVLAQGVLDSMTRLVLVNAMYFKGDWNEKFDEDDTRDAQFRINQNDTKPVKMMRQKTSFPLTFIPEANCQILEMPYEGKELSMLIFLPNDMKEGTTGLEKLEKELTYENFLKWTRPDMMDVTEVEVELPRFKMEETYDMKGVLISMGMVDAFDIARSDFSGMSPANELVLSKVFHKAFLEVNEEGTEAAAASAITFRLTSGILYLVPPPTFIADHPFLFFIRHNPSMSILFAGRYCSPE</sequence>